<comment type="caution">
    <text evidence="9">The sequence shown here is derived from an EMBL/GenBank/DDBJ whole genome shotgun (WGS) entry which is preliminary data.</text>
</comment>
<dbReference type="GO" id="GO:0005634">
    <property type="term" value="C:nucleus"/>
    <property type="evidence" value="ECO:0007669"/>
    <property type="project" value="UniProtKB-SubCell"/>
</dbReference>
<feature type="region of interest" description="Disordered" evidence="7">
    <location>
        <begin position="78"/>
        <end position="136"/>
    </location>
</feature>
<evidence type="ECO:0000256" key="5">
    <source>
        <dbReference type="ARBA" id="ARBA00023242"/>
    </source>
</evidence>
<evidence type="ECO:0000313" key="10">
    <source>
        <dbReference type="Proteomes" id="UP000317650"/>
    </source>
</evidence>
<feature type="compositionally biased region" description="Pro residues" evidence="7">
    <location>
        <begin position="237"/>
        <end position="247"/>
    </location>
</feature>
<accession>A0A4S8JHV5</accession>
<keyword evidence="10" id="KW-1185">Reference proteome</keyword>
<evidence type="ECO:0000259" key="8">
    <source>
        <dbReference type="PROSITE" id="PS50811"/>
    </source>
</evidence>
<dbReference type="InterPro" id="IPR044810">
    <property type="entry name" value="WRKY_plant"/>
</dbReference>
<organism evidence="9 10">
    <name type="scientific">Musa balbisiana</name>
    <name type="common">Banana</name>
    <dbReference type="NCBI Taxonomy" id="52838"/>
    <lineage>
        <taxon>Eukaryota</taxon>
        <taxon>Viridiplantae</taxon>
        <taxon>Streptophyta</taxon>
        <taxon>Embryophyta</taxon>
        <taxon>Tracheophyta</taxon>
        <taxon>Spermatophyta</taxon>
        <taxon>Magnoliopsida</taxon>
        <taxon>Liliopsida</taxon>
        <taxon>Zingiberales</taxon>
        <taxon>Musaceae</taxon>
        <taxon>Musa</taxon>
    </lineage>
</organism>
<sequence length="369" mass="39161">MADDDWDLGAVVRSCRPSGAAAPRQPFSSFPPPTVPLEVGEEAEGVKDGSFVGFPDLFRSSDGLQELEELCKPFVPKVPQQPQQLARASPSSASPASAASAVALPRPHQPPPSRQHHRPASQIARSKRRKNQQKKVVCHVPAAGLSSDVWAWRKYGQKPIKGSPYPRGYYRCSSSKGCLARKQVERSRTDPGMFIITYTAEHNHPVPTHRNSLAGSTRHKFPSTTPAAAAEEDGSGGPPPPGNPSSSPPSSSTAAGLSPNTPLTASMEDELLRRPPQDGDDADADDGEDEEVDEDEEMLLVEDMEVMGEDDLLFMGGAEESTGPAAAATSDTAPEASAFFGDDGELGDHFFQPPWLSKSNNAATAAGGS</sequence>
<dbReference type="PROSITE" id="PS50811">
    <property type="entry name" value="WRKY"/>
    <property type="match status" value="1"/>
</dbReference>
<evidence type="ECO:0000256" key="2">
    <source>
        <dbReference type="ARBA" id="ARBA00023015"/>
    </source>
</evidence>
<dbReference type="FunFam" id="2.20.25.80:FF:000007">
    <property type="entry name" value="WRKY transcription factor 22"/>
    <property type="match status" value="1"/>
</dbReference>
<dbReference type="PANTHER" id="PTHR32096">
    <property type="entry name" value="WRKY TRANSCRIPTION FACTOR 30-RELATED-RELATED"/>
    <property type="match status" value="1"/>
</dbReference>
<proteinExistence type="inferred from homology"/>
<dbReference type="Pfam" id="PF03106">
    <property type="entry name" value="WRKY"/>
    <property type="match status" value="1"/>
</dbReference>
<evidence type="ECO:0000313" key="9">
    <source>
        <dbReference type="EMBL" id="THU60642.1"/>
    </source>
</evidence>
<keyword evidence="4" id="KW-0804">Transcription</keyword>
<comment type="similarity">
    <text evidence="6">Belongs to the WRKY group II-e family.</text>
</comment>
<feature type="compositionally biased region" description="Acidic residues" evidence="7">
    <location>
        <begin position="278"/>
        <end position="296"/>
    </location>
</feature>
<dbReference type="InterPro" id="IPR036576">
    <property type="entry name" value="WRKY_dom_sf"/>
</dbReference>
<feature type="region of interest" description="Disordered" evidence="7">
    <location>
        <begin position="17"/>
        <end position="42"/>
    </location>
</feature>
<dbReference type="GO" id="GO:0003700">
    <property type="term" value="F:DNA-binding transcription factor activity"/>
    <property type="evidence" value="ECO:0007669"/>
    <property type="project" value="InterPro"/>
</dbReference>
<comment type="subcellular location">
    <subcellularLocation>
        <location evidence="1">Nucleus</location>
    </subcellularLocation>
</comment>
<dbReference type="EMBL" id="PYDT01000005">
    <property type="protein sequence ID" value="THU60642.1"/>
    <property type="molecule type" value="Genomic_DNA"/>
</dbReference>
<evidence type="ECO:0000256" key="1">
    <source>
        <dbReference type="ARBA" id="ARBA00004123"/>
    </source>
</evidence>
<feature type="domain" description="WRKY" evidence="8">
    <location>
        <begin position="141"/>
        <end position="207"/>
    </location>
</feature>
<gene>
    <name evidence="9" type="ORF">C4D60_Mb07t14950</name>
</gene>
<feature type="region of interest" description="Disordered" evidence="7">
    <location>
        <begin position="200"/>
        <end position="296"/>
    </location>
</feature>
<dbReference type="Gene3D" id="2.20.25.80">
    <property type="entry name" value="WRKY domain"/>
    <property type="match status" value="1"/>
</dbReference>
<dbReference type="SUPFAM" id="SSF118290">
    <property type="entry name" value="WRKY DNA-binding domain"/>
    <property type="match status" value="1"/>
</dbReference>
<feature type="compositionally biased region" description="Low complexity" evidence="7">
    <location>
        <begin position="78"/>
        <end position="106"/>
    </location>
</feature>
<evidence type="ECO:0000256" key="4">
    <source>
        <dbReference type="ARBA" id="ARBA00023163"/>
    </source>
</evidence>
<dbReference type="Proteomes" id="UP000317650">
    <property type="component" value="Chromosome 7"/>
</dbReference>
<feature type="compositionally biased region" description="Basic residues" evidence="7">
    <location>
        <begin position="114"/>
        <end position="136"/>
    </location>
</feature>
<keyword evidence="2" id="KW-0805">Transcription regulation</keyword>
<evidence type="ECO:0000256" key="3">
    <source>
        <dbReference type="ARBA" id="ARBA00023125"/>
    </source>
</evidence>
<dbReference type="GO" id="GO:0000976">
    <property type="term" value="F:transcription cis-regulatory region binding"/>
    <property type="evidence" value="ECO:0007669"/>
    <property type="project" value="TreeGrafter"/>
</dbReference>
<name>A0A4S8JHV5_MUSBA</name>
<feature type="compositionally biased region" description="Low complexity" evidence="7">
    <location>
        <begin position="248"/>
        <end position="259"/>
    </location>
</feature>
<keyword evidence="5" id="KW-0539">Nucleus</keyword>
<protein>
    <recommendedName>
        <fullName evidence="8">WRKY domain-containing protein</fullName>
    </recommendedName>
</protein>
<evidence type="ECO:0000256" key="7">
    <source>
        <dbReference type="SAM" id="MobiDB-lite"/>
    </source>
</evidence>
<dbReference type="SMART" id="SM00774">
    <property type="entry name" value="WRKY"/>
    <property type="match status" value="1"/>
</dbReference>
<evidence type="ECO:0000256" key="6">
    <source>
        <dbReference type="ARBA" id="ARBA00060761"/>
    </source>
</evidence>
<reference evidence="9 10" key="1">
    <citation type="journal article" date="2019" name="Nat. Plants">
        <title>Genome sequencing of Musa balbisiana reveals subgenome evolution and function divergence in polyploid bananas.</title>
        <authorList>
            <person name="Yao X."/>
        </authorList>
    </citation>
    <scope>NUCLEOTIDE SEQUENCE [LARGE SCALE GENOMIC DNA]</scope>
    <source>
        <strain evidence="10">cv. DH-PKW</strain>
        <tissue evidence="9">Leaves</tissue>
    </source>
</reference>
<keyword evidence="3" id="KW-0238">DNA-binding</keyword>
<dbReference type="STRING" id="52838.A0A4S8JHV5"/>
<dbReference type="PANTHER" id="PTHR32096:SF61">
    <property type="entry name" value="WRKY TRANSCRIPTION FACTOR 22"/>
    <property type="match status" value="1"/>
</dbReference>
<dbReference type="InterPro" id="IPR003657">
    <property type="entry name" value="WRKY_dom"/>
</dbReference>
<dbReference type="AlphaFoldDB" id="A0A4S8JHV5"/>